<feature type="domain" description="HTH gntR-type" evidence="6">
    <location>
        <begin position="21"/>
        <end position="89"/>
    </location>
</feature>
<keyword evidence="7" id="KW-0808">Transferase</keyword>
<reference evidence="8" key="1">
    <citation type="journal article" date="2019" name="Int. J. Syst. Evol. Microbiol.">
        <title>The Global Catalogue of Microorganisms (GCM) 10K type strain sequencing project: providing services to taxonomists for standard genome sequencing and annotation.</title>
        <authorList>
            <consortium name="The Broad Institute Genomics Platform"/>
            <consortium name="The Broad Institute Genome Sequencing Center for Infectious Disease"/>
            <person name="Wu L."/>
            <person name="Ma J."/>
        </authorList>
    </citation>
    <scope>NUCLEOTIDE SEQUENCE [LARGE SCALE GENOMIC DNA]</scope>
    <source>
        <strain evidence="8">KCTC 42662</strain>
    </source>
</reference>
<evidence type="ECO:0000256" key="5">
    <source>
        <dbReference type="ARBA" id="ARBA00023163"/>
    </source>
</evidence>
<dbReference type="RefSeq" id="WP_380899713.1">
    <property type="nucleotide sequence ID" value="NZ_JBHUEG010000002.1"/>
</dbReference>
<keyword evidence="4" id="KW-0238">DNA-binding</keyword>
<keyword evidence="5" id="KW-0804">Transcription</keyword>
<dbReference type="CDD" id="cd00609">
    <property type="entry name" value="AAT_like"/>
    <property type="match status" value="1"/>
</dbReference>
<organism evidence="7 8">
    <name type="scientific">Sphingobacterium suaedae</name>
    <dbReference type="NCBI Taxonomy" id="1686402"/>
    <lineage>
        <taxon>Bacteria</taxon>
        <taxon>Pseudomonadati</taxon>
        <taxon>Bacteroidota</taxon>
        <taxon>Sphingobacteriia</taxon>
        <taxon>Sphingobacteriales</taxon>
        <taxon>Sphingobacteriaceae</taxon>
        <taxon>Sphingobacterium</taxon>
    </lineage>
</organism>
<keyword evidence="3" id="KW-0805">Transcription regulation</keyword>
<dbReference type="Proteomes" id="UP001597545">
    <property type="component" value="Unassembled WGS sequence"/>
</dbReference>
<sequence>MPSPVDIPFRSFIDIDRNAATPIFLQIVNQLIKAIQHNRIPPNAKLPGTRQLSQLLNVHRNTVVSSYDELAAQGWLIIRPNQGAFVISSIPTSRAKVHAQSHYPKETGFSFKRSILLDNPYDFGDYTYVFNDGTPDIRLTQINDLSRVYSAAMKRKMNRKKMGYYNHEGSEYFKEQLAHYIHLSRGLNITPSNLLITRSSEMSLFIISEILLRAGDIVAIGSPGYFSANMIFQKNRALLYVIPVDQEGIDTDALRRLCEKQKVRMVYITPQHHYPTTVSLSAPRRMALLQLADRYGFAIVEEDHDYDFHYDKQPLLPLATADTGGMVVYVGSFGKSLAPGFRTGFIVAPDNLMQEMRKHLGIIDRQGDVLMEHALGEMIEEGVIHRHLKRSLKIYKERRNKIINLLDGKCSSWLSAEKPSGGLAVWATFHSPINLAKLAQHSAENQLFIPRNILYQQKGLTAMRIGFGHMNEEELEQSLRLFCETIKQLG</sequence>
<name>A0ABW5KCW5_9SPHI</name>
<dbReference type="SUPFAM" id="SSF46785">
    <property type="entry name" value="Winged helix' DNA-binding domain"/>
    <property type="match status" value="1"/>
</dbReference>
<evidence type="ECO:0000313" key="7">
    <source>
        <dbReference type="EMBL" id="MFD2546178.1"/>
    </source>
</evidence>
<accession>A0ABW5KCW5</accession>
<evidence type="ECO:0000256" key="3">
    <source>
        <dbReference type="ARBA" id="ARBA00023015"/>
    </source>
</evidence>
<dbReference type="InterPro" id="IPR036388">
    <property type="entry name" value="WH-like_DNA-bd_sf"/>
</dbReference>
<keyword evidence="2" id="KW-0663">Pyridoxal phosphate</keyword>
<dbReference type="Pfam" id="PF00392">
    <property type="entry name" value="GntR"/>
    <property type="match status" value="1"/>
</dbReference>
<dbReference type="PANTHER" id="PTHR46577:SF1">
    <property type="entry name" value="HTH-TYPE TRANSCRIPTIONAL REGULATORY PROTEIN GABR"/>
    <property type="match status" value="1"/>
</dbReference>
<evidence type="ECO:0000259" key="6">
    <source>
        <dbReference type="PROSITE" id="PS50949"/>
    </source>
</evidence>
<protein>
    <submittedName>
        <fullName evidence="7">PLP-dependent aminotransferase family protein</fullName>
    </submittedName>
</protein>
<dbReference type="PROSITE" id="PS50949">
    <property type="entry name" value="HTH_GNTR"/>
    <property type="match status" value="1"/>
</dbReference>
<evidence type="ECO:0000256" key="4">
    <source>
        <dbReference type="ARBA" id="ARBA00023125"/>
    </source>
</evidence>
<dbReference type="InterPro" id="IPR015424">
    <property type="entry name" value="PyrdxlP-dep_Trfase"/>
</dbReference>
<dbReference type="PANTHER" id="PTHR46577">
    <property type="entry name" value="HTH-TYPE TRANSCRIPTIONAL REGULATORY PROTEIN GABR"/>
    <property type="match status" value="1"/>
</dbReference>
<dbReference type="SMART" id="SM00345">
    <property type="entry name" value="HTH_GNTR"/>
    <property type="match status" value="1"/>
</dbReference>
<comment type="caution">
    <text evidence="7">The sequence shown here is derived from an EMBL/GenBank/DDBJ whole genome shotgun (WGS) entry which is preliminary data.</text>
</comment>
<dbReference type="InterPro" id="IPR051446">
    <property type="entry name" value="HTH_trans_reg/aminotransferase"/>
</dbReference>
<dbReference type="InterPro" id="IPR015421">
    <property type="entry name" value="PyrdxlP-dep_Trfase_major"/>
</dbReference>
<dbReference type="Gene3D" id="1.10.10.10">
    <property type="entry name" value="Winged helix-like DNA-binding domain superfamily/Winged helix DNA-binding domain"/>
    <property type="match status" value="1"/>
</dbReference>
<dbReference type="InterPro" id="IPR000524">
    <property type="entry name" value="Tscrpt_reg_HTH_GntR"/>
</dbReference>
<dbReference type="CDD" id="cd07377">
    <property type="entry name" value="WHTH_GntR"/>
    <property type="match status" value="1"/>
</dbReference>
<dbReference type="EMBL" id="JBHULR010000001">
    <property type="protein sequence ID" value="MFD2546178.1"/>
    <property type="molecule type" value="Genomic_DNA"/>
</dbReference>
<dbReference type="Gene3D" id="3.40.640.10">
    <property type="entry name" value="Type I PLP-dependent aspartate aminotransferase-like (Major domain)"/>
    <property type="match status" value="1"/>
</dbReference>
<keyword evidence="8" id="KW-1185">Reference proteome</keyword>
<dbReference type="SUPFAM" id="SSF53383">
    <property type="entry name" value="PLP-dependent transferases"/>
    <property type="match status" value="1"/>
</dbReference>
<dbReference type="GO" id="GO:0008483">
    <property type="term" value="F:transaminase activity"/>
    <property type="evidence" value="ECO:0007669"/>
    <property type="project" value="UniProtKB-KW"/>
</dbReference>
<dbReference type="InterPro" id="IPR004839">
    <property type="entry name" value="Aminotransferase_I/II_large"/>
</dbReference>
<comment type="similarity">
    <text evidence="1">In the C-terminal section; belongs to the class-I pyridoxal-phosphate-dependent aminotransferase family.</text>
</comment>
<dbReference type="Pfam" id="PF00155">
    <property type="entry name" value="Aminotran_1_2"/>
    <property type="match status" value="1"/>
</dbReference>
<evidence type="ECO:0000313" key="8">
    <source>
        <dbReference type="Proteomes" id="UP001597545"/>
    </source>
</evidence>
<proteinExistence type="inferred from homology"/>
<evidence type="ECO:0000256" key="2">
    <source>
        <dbReference type="ARBA" id="ARBA00022898"/>
    </source>
</evidence>
<gene>
    <name evidence="7" type="ORF">ACFSR5_00820</name>
</gene>
<dbReference type="InterPro" id="IPR036390">
    <property type="entry name" value="WH_DNA-bd_sf"/>
</dbReference>
<keyword evidence="7" id="KW-0032">Aminotransferase</keyword>
<evidence type="ECO:0000256" key="1">
    <source>
        <dbReference type="ARBA" id="ARBA00005384"/>
    </source>
</evidence>